<dbReference type="EMBL" id="OA566592">
    <property type="protein sequence ID" value="CAD7199148.1"/>
    <property type="molecule type" value="Genomic_DNA"/>
</dbReference>
<evidence type="ECO:0000256" key="1">
    <source>
        <dbReference type="SAM" id="MobiDB-lite"/>
    </source>
</evidence>
<sequence>MLCHICHTARTKDVSEPLVAGASTLPSYIGWTRFLSWLMYSNEAMSIIQWEGITNIKVGTSLHEGTGGQGVLNVVLTATFPRKNLSSRRNRWSRSIGCSSDHHTSKKVLNAASPRKNLSSRRNRWPCNIGRCSHHRAAKEYPLRFPKYKGDVNKSI</sequence>
<proteinExistence type="predicted"/>
<reference evidence="2" key="1">
    <citation type="submission" date="2020-11" db="EMBL/GenBank/DDBJ databases">
        <authorList>
            <person name="Tran Van P."/>
        </authorList>
    </citation>
    <scope>NUCLEOTIDE SEQUENCE</scope>
</reference>
<gene>
    <name evidence="2" type="ORF">TDIB3V08_LOCUS5409</name>
</gene>
<protein>
    <submittedName>
        <fullName evidence="2">Uncharacterized protein</fullName>
    </submittedName>
</protein>
<evidence type="ECO:0000313" key="2">
    <source>
        <dbReference type="EMBL" id="CAD7199148.1"/>
    </source>
</evidence>
<organism evidence="2">
    <name type="scientific">Timema douglasi</name>
    <name type="common">Walking stick</name>
    <dbReference type="NCBI Taxonomy" id="61478"/>
    <lineage>
        <taxon>Eukaryota</taxon>
        <taxon>Metazoa</taxon>
        <taxon>Ecdysozoa</taxon>
        <taxon>Arthropoda</taxon>
        <taxon>Hexapoda</taxon>
        <taxon>Insecta</taxon>
        <taxon>Pterygota</taxon>
        <taxon>Neoptera</taxon>
        <taxon>Polyneoptera</taxon>
        <taxon>Phasmatodea</taxon>
        <taxon>Timematodea</taxon>
        <taxon>Timematoidea</taxon>
        <taxon>Timematidae</taxon>
        <taxon>Timema</taxon>
    </lineage>
</organism>
<dbReference type="AlphaFoldDB" id="A0A7R8ZA50"/>
<feature type="region of interest" description="Disordered" evidence="1">
    <location>
        <begin position="99"/>
        <end position="122"/>
    </location>
</feature>
<name>A0A7R8ZA50_TIMDO</name>
<accession>A0A7R8ZA50</accession>